<evidence type="ECO:0000256" key="1">
    <source>
        <dbReference type="SAM" id="MobiDB-lite"/>
    </source>
</evidence>
<keyword evidence="2" id="KW-1133">Transmembrane helix</keyword>
<keyword evidence="4" id="KW-1185">Reference proteome</keyword>
<keyword evidence="2" id="KW-0812">Transmembrane</keyword>
<gene>
    <name evidence="3" type="ORF">GCM10009788_47670</name>
</gene>
<evidence type="ECO:0000256" key="2">
    <source>
        <dbReference type="SAM" id="Phobius"/>
    </source>
</evidence>
<evidence type="ECO:0000313" key="3">
    <source>
        <dbReference type="EMBL" id="GAA1539382.1"/>
    </source>
</evidence>
<sequence length="333" mass="34365">MTDEEWLRAGLADAVPEAPAVPDRAAGARTLARRARRTTLLAAGGVAASVLVVVAIIATPGDGGRVPDHAADRSPTAPVDAGACPPDPVDARTRTGPDHVPDGAASVRLCEGDGGPIEVPADALVTDVDEVAAAVNGLDLKSPDTNCTAELGPGYQLVFAYADGSTVVASGALYGCREVVVDGVERLGADLPWQRFIDLLRDQRERLAPPAAPDAAAIDCARDPASPTLGRPQDLAVAVLCVADGPPAPISAAELDLLLDDLDANTRRNAGYVDCGAPPPFPRFVGLTAWADRVEVRSDCGNGWFSVDDATNSVWRPGPEARALIERLVGEAG</sequence>
<name>A0ABN2BEJ5_9ACTN</name>
<evidence type="ECO:0000313" key="4">
    <source>
        <dbReference type="Proteomes" id="UP001500842"/>
    </source>
</evidence>
<feature type="transmembrane region" description="Helical" evidence="2">
    <location>
        <begin position="39"/>
        <end position="58"/>
    </location>
</feature>
<reference evidence="3 4" key="1">
    <citation type="journal article" date="2019" name="Int. J. Syst. Evol. Microbiol.">
        <title>The Global Catalogue of Microorganisms (GCM) 10K type strain sequencing project: providing services to taxonomists for standard genome sequencing and annotation.</title>
        <authorList>
            <consortium name="The Broad Institute Genomics Platform"/>
            <consortium name="The Broad Institute Genome Sequencing Center for Infectious Disease"/>
            <person name="Wu L."/>
            <person name="Ma J."/>
        </authorList>
    </citation>
    <scope>NUCLEOTIDE SEQUENCE [LARGE SCALE GENOMIC DNA]</scope>
    <source>
        <strain evidence="3 4">JCM 14942</strain>
    </source>
</reference>
<accession>A0ABN2BEJ5</accession>
<organism evidence="3 4">
    <name type="scientific">Nocardioides humi</name>
    <dbReference type="NCBI Taxonomy" id="449461"/>
    <lineage>
        <taxon>Bacteria</taxon>
        <taxon>Bacillati</taxon>
        <taxon>Actinomycetota</taxon>
        <taxon>Actinomycetes</taxon>
        <taxon>Propionibacteriales</taxon>
        <taxon>Nocardioidaceae</taxon>
        <taxon>Nocardioides</taxon>
    </lineage>
</organism>
<dbReference type="EMBL" id="BAAAOR010000036">
    <property type="protein sequence ID" value="GAA1539382.1"/>
    <property type="molecule type" value="Genomic_DNA"/>
</dbReference>
<protein>
    <submittedName>
        <fullName evidence="3">Uncharacterized protein</fullName>
    </submittedName>
</protein>
<feature type="region of interest" description="Disordered" evidence="1">
    <location>
        <begin position="63"/>
        <end position="86"/>
    </location>
</feature>
<keyword evidence="2" id="KW-0472">Membrane</keyword>
<proteinExistence type="predicted"/>
<dbReference type="RefSeq" id="WP_141006287.1">
    <property type="nucleotide sequence ID" value="NZ_BAAAOR010000036.1"/>
</dbReference>
<comment type="caution">
    <text evidence="3">The sequence shown here is derived from an EMBL/GenBank/DDBJ whole genome shotgun (WGS) entry which is preliminary data.</text>
</comment>
<dbReference type="Proteomes" id="UP001500842">
    <property type="component" value="Unassembled WGS sequence"/>
</dbReference>